<proteinExistence type="predicted"/>
<comment type="caution">
    <text evidence="2">The sequence shown here is derived from an EMBL/GenBank/DDBJ whole genome shotgun (WGS) entry which is preliminary data.</text>
</comment>
<feature type="non-terminal residue" evidence="2">
    <location>
        <position position="54"/>
    </location>
</feature>
<evidence type="ECO:0000313" key="2">
    <source>
        <dbReference type="EMBL" id="CAG7819002.1"/>
    </source>
</evidence>
<keyword evidence="3" id="KW-1185">Reference proteome</keyword>
<dbReference type="EMBL" id="CAJVCH010436284">
    <property type="protein sequence ID" value="CAG7819002.1"/>
    <property type="molecule type" value="Genomic_DNA"/>
</dbReference>
<evidence type="ECO:0000313" key="3">
    <source>
        <dbReference type="Proteomes" id="UP000708208"/>
    </source>
</evidence>
<protein>
    <submittedName>
        <fullName evidence="2">Uncharacterized protein</fullName>
    </submittedName>
</protein>
<name>A0A8J2KT10_9HEXA</name>
<dbReference type="AlphaFoldDB" id="A0A8J2KT10"/>
<gene>
    <name evidence="2" type="ORF">AFUS01_LOCUS29474</name>
</gene>
<organism evidence="2 3">
    <name type="scientific">Allacma fusca</name>
    <dbReference type="NCBI Taxonomy" id="39272"/>
    <lineage>
        <taxon>Eukaryota</taxon>
        <taxon>Metazoa</taxon>
        <taxon>Ecdysozoa</taxon>
        <taxon>Arthropoda</taxon>
        <taxon>Hexapoda</taxon>
        <taxon>Collembola</taxon>
        <taxon>Symphypleona</taxon>
        <taxon>Sminthuridae</taxon>
        <taxon>Allacma</taxon>
    </lineage>
</organism>
<feature type="region of interest" description="Disordered" evidence="1">
    <location>
        <begin position="13"/>
        <end position="34"/>
    </location>
</feature>
<accession>A0A8J2KT10</accession>
<dbReference type="Proteomes" id="UP000708208">
    <property type="component" value="Unassembled WGS sequence"/>
</dbReference>
<sequence length="54" mass="5919">LLLSGNHEVWIDDTDTGSGIVGTGPVGTGDFRSTRNLYNQPVEELTEESELRSR</sequence>
<evidence type="ECO:0000256" key="1">
    <source>
        <dbReference type="SAM" id="MobiDB-lite"/>
    </source>
</evidence>
<reference evidence="2" key="1">
    <citation type="submission" date="2021-06" db="EMBL/GenBank/DDBJ databases">
        <authorList>
            <person name="Hodson N. C."/>
            <person name="Mongue J. A."/>
            <person name="Jaron S. K."/>
        </authorList>
    </citation>
    <scope>NUCLEOTIDE SEQUENCE</scope>
</reference>